<proteinExistence type="predicted"/>
<protein>
    <submittedName>
        <fullName evidence="1">Uncharacterized protein</fullName>
    </submittedName>
</protein>
<dbReference type="InterPro" id="IPR023213">
    <property type="entry name" value="CAT-like_dom_sf"/>
</dbReference>
<organism evidence="1 2">
    <name type="scientific">Phyllosticta capitalensis</name>
    <dbReference type="NCBI Taxonomy" id="121624"/>
    <lineage>
        <taxon>Eukaryota</taxon>
        <taxon>Fungi</taxon>
        <taxon>Dikarya</taxon>
        <taxon>Ascomycota</taxon>
        <taxon>Pezizomycotina</taxon>
        <taxon>Dothideomycetes</taxon>
        <taxon>Dothideomycetes incertae sedis</taxon>
        <taxon>Botryosphaeriales</taxon>
        <taxon>Phyllostictaceae</taxon>
        <taxon>Phyllosticta</taxon>
    </lineage>
</organism>
<name>A0ABR1YDC6_9PEZI</name>
<reference evidence="1 2" key="1">
    <citation type="submission" date="2024-04" db="EMBL/GenBank/DDBJ databases">
        <title>Phyllosticta paracitricarpa is synonymous to the EU quarantine fungus P. citricarpa based on phylogenomic analyses.</title>
        <authorList>
            <consortium name="Lawrence Berkeley National Laboratory"/>
            <person name="Van Ingen-Buijs V.A."/>
            <person name="Van Westerhoven A.C."/>
            <person name="Haridas S."/>
            <person name="Skiadas P."/>
            <person name="Martin F."/>
            <person name="Groenewald J.Z."/>
            <person name="Crous P.W."/>
            <person name="Seidl M.F."/>
        </authorList>
    </citation>
    <scope>NUCLEOTIDE SEQUENCE [LARGE SCALE GENOMIC DNA]</scope>
    <source>
        <strain evidence="1 2">CBS 123374</strain>
    </source>
</reference>
<gene>
    <name evidence="1" type="ORF">HDK90DRAFT_72223</name>
</gene>
<accession>A0ABR1YDC6</accession>
<keyword evidence="2" id="KW-1185">Reference proteome</keyword>
<sequence>MQADHWLSRYASDYHAWRKVYSGQDLAYQRPLGLVETAFDVDGFHYGGRADVTSVFTVEARTSLTVDDFRKRILLAWANLRLHHVLLMSTVLRDSASGSREFVLKIPASAQEVLGNAASTIRFLQDNYEHIDVDDFFKHCTNTARIIDSDHSLSQLFVLPAEPRSGGTFRITFCLIAAHEICDGLVILANWWPHFLRLLNAPVAELERNVDHERLPQRMWSRLPRAQEDLYPRVQGSIARKRWYWAIMRVLRHVRKPPPAGFVNPLKTERRDHAITPSSKFPDVFDYSQDKKPPMNGHRIGAVLSQTVTTRLERLAKAVGASVGAACFALVGLVMMELEEAKNPNVPLEQRLPFLGSFPINPRPFFGFTSLADSCMLTFSDGVWLPFLPSYLPVEARLRLLTRQAHRQLGMYQKRLRSDKLKGSWDPTDPARVIASSFLLGIERIQDKMPEDLRSGLNPQGAYPIKNSLFLATCGISSMGSVTKFLQSGKYKLNKEATERTGLVADYRACRTCVRARPGEFLVGVSGMDDGMTFDVSYDGNEISEEMAAVWKSKIEGILEPGVPRL</sequence>
<dbReference type="Gene3D" id="3.30.559.10">
    <property type="entry name" value="Chloramphenicol acetyltransferase-like domain"/>
    <property type="match status" value="1"/>
</dbReference>
<comment type="caution">
    <text evidence="1">The sequence shown here is derived from an EMBL/GenBank/DDBJ whole genome shotgun (WGS) entry which is preliminary data.</text>
</comment>
<dbReference type="EMBL" id="JBBWRZ010000011">
    <property type="protein sequence ID" value="KAK8225986.1"/>
    <property type="molecule type" value="Genomic_DNA"/>
</dbReference>
<evidence type="ECO:0000313" key="1">
    <source>
        <dbReference type="EMBL" id="KAK8225986.1"/>
    </source>
</evidence>
<dbReference type="Proteomes" id="UP001492380">
    <property type="component" value="Unassembled WGS sequence"/>
</dbReference>
<dbReference type="PANTHER" id="PTHR28037">
    <property type="entry name" value="ALCOHOL O-ACETYLTRANSFERASE 1-RELATED"/>
    <property type="match status" value="1"/>
</dbReference>
<dbReference type="InterPro" id="IPR052058">
    <property type="entry name" value="Alcohol_O-acetyltransferase"/>
</dbReference>
<evidence type="ECO:0000313" key="2">
    <source>
        <dbReference type="Proteomes" id="UP001492380"/>
    </source>
</evidence>
<dbReference type="PANTHER" id="PTHR28037:SF1">
    <property type="entry name" value="ALCOHOL O-ACETYLTRANSFERASE 1-RELATED"/>
    <property type="match status" value="1"/>
</dbReference>